<gene>
    <name evidence="1" type="ORF">OLEA9_A017559</name>
</gene>
<evidence type="ECO:0000313" key="2">
    <source>
        <dbReference type="Proteomes" id="UP000594638"/>
    </source>
</evidence>
<comment type="caution">
    <text evidence="1">The sequence shown here is derived from an EMBL/GenBank/DDBJ whole genome shotgun (WGS) entry which is preliminary data.</text>
</comment>
<protein>
    <submittedName>
        <fullName evidence="1">Uncharacterized protein</fullName>
    </submittedName>
</protein>
<keyword evidence="2" id="KW-1185">Reference proteome</keyword>
<dbReference type="AlphaFoldDB" id="A0A8S0VHT2"/>
<proteinExistence type="predicted"/>
<accession>A0A8S0VHT2</accession>
<sequence length="66" mass="7393">MGAKCGVAPTKCGVTLHKVWGVMDNSAQKYGATPHRAKQLRSLVTHHSAEQLRTVRRLLRTVRRDI</sequence>
<dbReference type="EMBL" id="CACTIH010009295">
    <property type="protein sequence ID" value="CAA3029234.1"/>
    <property type="molecule type" value="Genomic_DNA"/>
</dbReference>
<dbReference type="Gramene" id="OE9A017559T1">
    <property type="protein sequence ID" value="OE9A017559C1"/>
    <property type="gene ID" value="OE9A017559"/>
</dbReference>
<evidence type="ECO:0000313" key="1">
    <source>
        <dbReference type="EMBL" id="CAA3029234.1"/>
    </source>
</evidence>
<organism evidence="1 2">
    <name type="scientific">Olea europaea subsp. europaea</name>
    <dbReference type="NCBI Taxonomy" id="158383"/>
    <lineage>
        <taxon>Eukaryota</taxon>
        <taxon>Viridiplantae</taxon>
        <taxon>Streptophyta</taxon>
        <taxon>Embryophyta</taxon>
        <taxon>Tracheophyta</taxon>
        <taxon>Spermatophyta</taxon>
        <taxon>Magnoliopsida</taxon>
        <taxon>eudicotyledons</taxon>
        <taxon>Gunneridae</taxon>
        <taxon>Pentapetalae</taxon>
        <taxon>asterids</taxon>
        <taxon>lamiids</taxon>
        <taxon>Lamiales</taxon>
        <taxon>Oleaceae</taxon>
        <taxon>Oleeae</taxon>
        <taxon>Olea</taxon>
    </lineage>
</organism>
<reference evidence="1 2" key="1">
    <citation type="submission" date="2019-12" db="EMBL/GenBank/DDBJ databases">
        <authorList>
            <person name="Alioto T."/>
            <person name="Alioto T."/>
            <person name="Gomez Garrido J."/>
        </authorList>
    </citation>
    <scope>NUCLEOTIDE SEQUENCE [LARGE SCALE GENOMIC DNA]</scope>
</reference>
<name>A0A8S0VHT2_OLEEU</name>
<dbReference type="Proteomes" id="UP000594638">
    <property type="component" value="Unassembled WGS sequence"/>
</dbReference>